<dbReference type="RefSeq" id="WP_089972878.1">
    <property type="nucleotide sequence ID" value="NZ_FOCQ01000021.1"/>
</dbReference>
<dbReference type="EMBL" id="FOCQ01000021">
    <property type="protein sequence ID" value="SEN74714.1"/>
    <property type="molecule type" value="Genomic_DNA"/>
</dbReference>
<dbReference type="Proteomes" id="UP000199695">
    <property type="component" value="Unassembled WGS sequence"/>
</dbReference>
<keyword evidence="2" id="KW-1185">Reference proteome</keyword>
<organism evidence="1 2">
    <name type="scientific">Lihuaxuella thermophila</name>
    <dbReference type="NCBI Taxonomy" id="1173111"/>
    <lineage>
        <taxon>Bacteria</taxon>
        <taxon>Bacillati</taxon>
        <taxon>Bacillota</taxon>
        <taxon>Bacilli</taxon>
        <taxon>Bacillales</taxon>
        <taxon>Thermoactinomycetaceae</taxon>
        <taxon>Lihuaxuella</taxon>
    </lineage>
</organism>
<gene>
    <name evidence="1" type="ORF">SAMN05444955_1215</name>
</gene>
<evidence type="ECO:0000313" key="1">
    <source>
        <dbReference type="EMBL" id="SEN74714.1"/>
    </source>
</evidence>
<name>A0A1H8J1L7_9BACL</name>
<reference evidence="1 2" key="1">
    <citation type="submission" date="2016-10" db="EMBL/GenBank/DDBJ databases">
        <authorList>
            <person name="de Groot N.N."/>
        </authorList>
    </citation>
    <scope>NUCLEOTIDE SEQUENCE [LARGE SCALE GENOMIC DNA]</scope>
    <source>
        <strain evidence="1 2">DSM 46701</strain>
    </source>
</reference>
<proteinExistence type="predicted"/>
<dbReference type="OrthoDB" id="2994576at2"/>
<evidence type="ECO:0000313" key="2">
    <source>
        <dbReference type="Proteomes" id="UP000199695"/>
    </source>
</evidence>
<dbReference type="STRING" id="1173111.SAMN05444955_1215"/>
<protein>
    <submittedName>
        <fullName evidence="1">Uncharacterized protein</fullName>
    </submittedName>
</protein>
<dbReference type="AlphaFoldDB" id="A0A1H8J1L7"/>
<sequence length="103" mass="11557">MLRLSVEGPEEEVRAFLKDFALLPQHRILATSAQYLKKGLGTSEIQMNCSFVYYPLKEINEPITVMFRTTNGKHLCFTLLKGNVIRDGNRISINGEAASGLLE</sequence>
<accession>A0A1H8J1L7</accession>